<reference evidence="4 5" key="1">
    <citation type="submission" date="2019-10" db="EMBL/GenBank/DDBJ databases">
        <title>Dictyobacter vulcani sp. nov., within the class Ktedonobacteria, isolated from soil of volcanic Mt. Zao.</title>
        <authorList>
            <person name="Zheng Y."/>
            <person name="Wang C.M."/>
            <person name="Sakai Y."/>
            <person name="Abe K."/>
            <person name="Yokota A."/>
            <person name="Yabe S."/>
        </authorList>
    </citation>
    <scope>NUCLEOTIDE SEQUENCE [LARGE SCALE GENOMIC DNA]</scope>
    <source>
        <strain evidence="4 5">W12</strain>
    </source>
</reference>
<protein>
    <recommendedName>
        <fullName evidence="3">PPM-type phosphatase domain-containing protein</fullName>
    </recommendedName>
</protein>
<keyword evidence="2" id="KW-0472">Membrane</keyword>
<dbReference type="PANTHER" id="PTHR47992">
    <property type="entry name" value="PROTEIN PHOSPHATASE"/>
    <property type="match status" value="1"/>
</dbReference>
<dbReference type="SUPFAM" id="SSF81606">
    <property type="entry name" value="PP2C-like"/>
    <property type="match status" value="1"/>
</dbReference>
<name>A0A5J4KXF9_9CHLR</name>
<evidence type="ECO:0000256" key="2">
    <source>
        <dbReference type="SAM" id="Phobius"/>
    </source>
</evidence>
<dbReference type="Pfam" id="PF13672">
    <property type="entry name" value="PP2C_2"/>
    <property type="match status" value="1"/>
</dbReference>
<dbReference type="EMBL" id="BKZW01000003">
    <property type="protein sequence ID" value="GER90809.1"/>
    <property type="molecule type" value="Genomic_DNA"/>
</dbReference>
<dbReference type="SMART" id="SM00332">
    <property type="entry name" value="PP2Cc"/>
    <property type="match status" value="1"/>
</dbReference>
<dbReference type="GO" id="GO:0004722">
    <property type="term" value="F:protein serine/threonine phosphatase activity"/>
    <property type="evidence" value="ECO:0007669"/>
    <property type="project" value="InterPro"/>
</dbReference>
<feature type="compositionally biased region" description="Low complexity" evidence="1">
    <location>
        <begin position="317"/>
        <end position="329"/>
    </location>
</feature>
<dbReference type="Gene3D" id="3.60.40.10">
    <property type="entry name" value="PPM-type phosphatase domain"/>
    <property type="match status" value="1"/>
</dbReference>
<dbReference type="InterPro" id="IPR015655">
    <property type="entry name" value="PP2C"/>
</dbReference>
<keyword evidence="2" id="KW-1133">Transmembrane helix</keyword>
<dbReference type="InterPro" id="IPR036457">
    <property type="entry name" value="PPM-type-like_dom_sf"/>
</dbReference>
<dbReference type="SMART" id="SM00331">
    <property type="entry name" value="PP2C_SIG"/>
    <property type="match status" value="1"/>
</dbReference>
<dbReference type="RefSeq" id="WP_151758531.1">
    <property type="nucleotide sequence ID" value="NZ_BKZW01000003.1"/>
</dbReference>
<dbReference type="InterPro" id="IPR001932">
    <property type="entry name" value="PPM-type_phosphatase-like_dom"/>
</dbReference>
<accession>A0A5J4KXF9</accession>
<keyword evidence="2" id="KW-0812">Transmembrane</keyword>
<feature type="transmembrane region" description="Helical" evidence="2">
    <location>
        <begin position="61"/>
        <end position="90"/>
    </location>
</feature>
<dbReference type="PROSITE" id="PS51746">
    <property type="entry name" value="PPM_2"/>
    <property type="match status" value="1"/>
</dbReference>
<feature type="region of interest" description="Disordered" evidence="1">
    <location>
        <begin position="128"/>
        <end position="178"/>
    </location>
</feature>
<evidence type="ECO:0000313" key="5">
    <source>
        <dbReference type="Proteomes" id="UP000326912"/>
    </source>
</evidence>
<feature type="region of interest" description="Disordered" evidence="1">
    <location>
        <begin position="202"/>
        <end position="344"/>
    </location>
</feature>
<feature type="compositionally biased region" description="Polar residues" evidence="1">
    <location>
        <begin position="209"/>
        <end position="234"/>
    </location>
</feature>
<feature type="domain" description="PPM-type phosphatase" evidence="3">
    <location>
        <begin position="427"/>
        <end position="684"/>
    </location>
</feature>
<dbReference type="CDD" id="cd00143">
    <property type="entry name" value="PP2Cc"/>
    <property type="match status" value="1"/>
</dbReference>
<keyword evidence="5" id="KW-1185">Reference proteome</keyword>
<dbReference type="AlphaFoldDB" id="A0A5J4KXF9"/>
<dbReference type="Proteomes" id="UP000326912">
    <property type="component" value="Unassembled WGS sequence"/>
</dbReference>
<organism evidence="4 5">
    <name type="scientific">Dictyobacter vulcani</name>
    <dbReference type="NCBI Taxonomy" id="2607529"/>
    <lineage>
        <taxon>Bacteria</taxon>
        <taxon>Bacillati</taxon>
        <taxon>Chloroflexota</taxon>
        <taxon>Ktedonobacteria</taxon>
        <taxon>Ktedonobacterales</taxon>
        <taxon>Dictyobacteraceae</taxon>
        <taxon>Dictyobacter</taxon>
    </lineage>
</organism>
<gene>
    <name evidence="4" type="ORF">KDW_49710</name>
</gene>
<evidence type="ECO:0000313" key="4">
    <source>
        <dbReference type="EMBL" id="GER90809.1"/>
    </source>
</evidence>
<comment type="caution">
    <text evidence="4">The sequence shown here is derived from an EMBL/GenBank/DDBJ whole genome shotgun (WGS) entry which is preliminary data.</text>
</comment>
<evidence type="ECO:0000259" key="3">
    <source>
        <dbReference type="PROSITE" id="PS51746"/>
    </source>
</evidence>
<evidence type="ECO:0000256" key="1">
    <source>
        <dbReference type="SAM" id="MobiDB-lite"/>
    </source>
</evidence>
<proteinExistence type="predicted"/>
<feature type="compositionally biased region" description="Basic and acidic residues" evidence="1">
    <location>
        <begin position="282"/>
        <end position="316"/>
    </location>
</feature>
<sequence>MMSENIKEAYRQQGWIKMVSLVAVVLGALLLLASSGGFPPWAWRFLVQVLQQLPTLWKAQGAAILLPLLGLCLLSLSLLILWIAIGVLGFKIGTHILADFKVPPSSFEDDLREAELLAEQALQEQDFAEDDLTEPVPLRPVPAARSQQSQSYSQPGVRRSRPSRPIQEPQTQAVPVPAMRSSAYAPAAQAVGDIGFPGLSYPTPIYRQPGNSRGSATGNRQTTNLRQPSYPNTQDRFDEPLEYDDAQSRPSQKSLRVVPPTALRERPDTSEDVNVEAAFAEMVEREERQQAEQAKQRQFERQQAEREQAEQAKQRQFEQQQAEYARQQQLDQPQFESPEDESLDVDLWETRPGDLEEDDLDLEQYDPLDDLDDTIPASERAARMQAALLAPDAEEFDFDQQHLPPVKKSRPAPVPEVSEIEPAPRFVVGIGLDPGLTRKDSPNEDSLFTIQGMRVTDEGSKPAGLFMVADGMGGHANGREASRTAIHAISDVIVPALLRDVSGSSAKEEKTLFQDMLKDGVHQANLALYRRNRERTRMMGTTLTAALVVDRMAYIVNVGDSRTYLYRASEGLTQITHDHSVVARLVEDGVITRDEVYTHPQRNQIYRCLGEHASVEIDSFAIPLQVNDILLLCSDGLWEMVRDSALEKIMASSAHNPSQMSAMLVQAALNHGGADNISVIAVGLTSGEDAVNWML</sequence>